<dbReference type="EMBL" id="LAZR01000227">
    <property type="protein sequence ID" value="KKN80638.1"/>
    <property type="molecule type" value="Genomic_DNA"/>
</dbReference>
<organism evidence="2">
    <name type="scientific">marine sediment metagenome</name>
    <dbReference type="NCBI Taxonomy" id="412755"/>
    <lineage>
        <taxon>unclassified sequences</taxon>
        <taxon>metagenomes</taxon>
        <taxon>ecological metagenomes</taxon>
    </lineage>
</organism>
<feature type="compositionally biased region" description="Basic and acidic residues" evidence="1">
    <location>
        <begin position="182"/>
        <end position="198"/>
    </location>
</feature>
<name>A0A0F9WPJ1_9ZZZZ</name>
<dbReference type="AlphaFoldDB" id="A0A0F9WPJ1"/>
<evidence type="ECO:0000313" key="2">
    <source>
        <dbReference type="EMBL" id="KKN80638.1"/>
    </source>
</evidence>
<protein>
    <recommendedName>
        <fullName evidence="3">ERF family protein</fullName>
    </recommendedName>
</protein>
<reference evidence="2" key="1">
    <citation type="journal article" date="2015" name="Nature">
        <title>Complex archaea that bridge the gap between prokaryotes and eukaryotes.</title>
        <authorList>
            <person name="Spang A."/>
            <person name="Saw J.H."/>
            <person name="Jorgensen S.L."/>
            <person name="Zaremba-Niedzwiedzka K."/>
            <person name="Martijn J."/>
            <person name="Lind A.E."/>
            <person name="van Eijk R."/>
            <person name="Schleper C."/>
            <person name="Guy L."/>
            <person name="Ettema T.J."/>
        </authorList>
    </citation>
    <scope>NUCLEOTIDE SEQUENCE</scope>
</reference>
<accession>A0A0F9WPJ1</accession>
<sequence>MTDHDDKQGMPIIESELRTSREIGKLAKALARAQAKIQNPPKNREVTVHGRNKHGGPVTYEFEYATIDEVLNAARPALSAHGLSFVQVPTETSRGPVLFTRLMHKSGQWIESSISIGPFEDMQGFGATVTYLKRYALCAMCGIAAEDDQDVGDVADVAERMVGPLTKAVLREIRAGAPARPTRRDYKDSAERATHIADQEGVSPDEALSRARAEE</sequence>
<dbReference type="Pfam" id="PF04404">
    <property type="entry name" value="ERF"/>
    <property type="match status" value="1"/>
</dbReference>
<feature type="region of interest" description="Disordered" evidence="1">
    <location>
        <begin position="178"/>
        <end position="215"/>
    </location>
</feature>
<evidence type="ECO:0000256" key="1">
    <source>
        <dbReference type="SAM" id="MobiDB-lite"/>
    </source>
</evidence>
<gene>
    <name evidence="2" type="ORF">LCGC14_0327300</name>
</gene>
<evidence type="ECO:0008006" key="3">
    <source>
        <dbReference type="Google" id="ProtNLM"/>
    </source>
</evidence>
<comment type="caution">
    <text evidence="2">The sequence shown here is derived from an EMBL/GenBank/DDBJ whole genome shotgun (WGS) entry which is preliminary data.</text>
</comment>
<proteinExistence type="predicted"/>
<dbReference type="InterPro" id="IPR007499">
    <property type="entry name" value="ERF_bacteria_virus"/>
</dbReference>